<dbReference type="Pfam" id="PF13590">
    <property type="entry name" value="DUF4136"/>
    <property type="match status" value="1"/>
</dbReference>
<proteinExistence type="predicted"/>
<gene>
    <name evidence="3" type="ORF">ACG0Z6_01110</name>
</gene>
<dbReference type="PROSITE" id="PS51318">
    <property type="entry name" value="TAT"/>
    <property type="match status" value="1"/>
</dbReference>
<accession>A0ABW7FRD0</accession>
<dbReference type="Proteomes" id="UP001606099">
    <property type="component" value="Unassembled WGS sequence"/>
</dbReference>
<dbReference type="PROSITE" id="PS51257">
    <property type="entry name" value="PROKAR_LIPOPROTEIN"/>
    <property type="match status" value="1"/>
</dbReference>
<comment type="caution">
    <text evidence="3">The sequence shown here is derived from an EMBL/GenBank/DDBJ whole genome shotgun (WGS) entry which is preliminary data.</text>
</comment>
<dbReference type="RefSeq" id="WP_394458001.1">
    <property type="nucleotide sequence ID" value="NZ_JBIGHZ010000001.1"/>
</dbReference>
<keyword evidence="4" id="KW-1185">Reference proteome</keyword>
<evidence type="ECO:0000256" key="1">
    <source>
        <dbReference type="SAM" id="SignalP"/>
    </source>
</evidence>
<dbReference type="InterPro" id="IPR006311">
    <property type="entry name" value="TAT_signal"/>
</dbReference>
<organism evidence="3 4">
    <name type="scientific">Roseateles rivi</name>
    <dbReference type="NCBI Taxonomy" id="3299028"/>
    <lineage>
        <taxon>Bacteria</taxon>
        <taxon>Pseudomonadati</taxon>
        <taxon>Pseudomonadota</taxon>
        <taxon>Betaproteobacteria</taxon>
        <taxon>Burkholderiales</taxon>
        <taxon>Sphaerotilaceae</taxon>
        <taxon>Roseateles</taxon>
    </lineage>
</organism>
<dbReference type="EMBL" id="JBIGHZ010000001">
    <property type="protein sequence ID" value="MFG6446833.1"/>
    <property type="molecule type" value="Genomic_DNA"/>
</dbReference>
<keyword evidence="1" id="KW-0732">Signal</keyword>
<feature type="signal peptide" evidence="1">
    <location>
        <begin position="1"/>
        <end position="25"/>
    </location>
</feature>
<reference evidence="3 4" key="1">
    <citation type="submission" date="2024-08" db="EMBL/GenBank/DDBJ databases">
        <authorList>
            <person name="Lu H."/>
        </authorList>
    </citation>
    <scope>NUCLEOTIDE SEQUENCE [LARGE SCALE GENOMIC DNA]</scope>
    <source>
        <strain evidence="3 4">BYS180W</strain>
    </source>
</reference>
<dbReference type="Gene3D" id="3.30.160.670">
    <property type="match status" value="1"/>
</dbReference>
<evidence type="ECO:0000313" key="4">
    <source>
        <dbReference type="Proteomes" id="UP001606099"/>
    </source>
</evidence>
<protein>
    <submittedName>
        <fullName evidence="3">DUF4136 domain-containing protein</fullName>
    </submittedName>
</protein>
<sequence>MSMNRRHSLLALASAAAVLSLGGCATLSQISVDAQSFGSWPSGRSPGRYAFDRLPSQQNPDSNQQALEQAASVALERAGFKPVADAKEADVLVSVGARVSRTDPAPWDDPLWWRGRSSYYEWRRGYWQPYYPRRTPYGWDPMLDSRYERSVALLLRDRTTSEPLYEARASSDGFNPGDSELLRTLLVAALSDFPRTRPDVHRVRLPLVAAPAQP</sequence>
<evidence type="ECO:0000313" key="3">
    <source>
        <dbReference type="EMBL" id="MFG6446833.1"/>
    </source>
</evidence>
<name>A0ABW7FRD0_9BURK</name>
<evidence type="ECO:0000259" key="2">
    <source>
        <dbReference type="Pfam" id="PF13590"/>
    </source>
</evidence>
<feature type="chain" id="PRO_5045183917" evidence="1">
    <location>
        <begin position="26"/>
        <end position="214"/>
    </location>
</feature>
<dbReference type="InterPro" id="IPR025411">
    <property type="entry name" value="DUF4136"/>
</dbReference>
<feature type="domain" description="DUF4136" evidence="2">
    <location>
        <begin position="48"/>
        <end position="194"/>
    </location>
</feature>